<organism evidence="3 4">
    <name type="scientific">Paractinoplanes aksuensis</name>
    <dbReference type="NCBI Taxonomy" id="2939490"/>
    <lineage>
        <taxon>Bacteria</taxon>
        <taxon>Bacillati</taxon>
        <taxon>Actinomycetota</taxon>
        <taxon>Actinomycetes</taxon>
        <taxon>Micromonosporales</taxon>
        <taxon>Micromonosporaceae</taxon>
        <taxon>Paractinoplanes</taxon>
    </lineage>
</organism>
<evidence type="ECO:0000256" key="1">
    <source>
        <dbReference type="SAM" id="Phobius"/>
    </source>
</evidence>
<dbReference type="RefSeq" id="WP_253239135.1">
    <property type="nucleotide sequence ID" value="NZ_JAMYJR010000022.1"/>
</dbReference>
<keyword evidence="1" id="KW-0472">Membrane</keyword>
<comment type="caution">
    <text evidence="3">The sequence shown here is derived from an EMBL/GenBank/DDBJ whole genome shotgun (WGS) entry which is preliminary data.</text>
</comment>
<reference evidence="3 4" key="1">
    <citation type="submission" date="2022-06" db="EMBL/GenBank/DDBJ databases">
        <title>New Species of the Genus Actinoplanes, ActinopZanes ferrugineus.</title>
        <authorList>
            <person name="Ding P."/>
        </authorList>
    </citation>
    <scope>NUCLEOTIDE SEQUENCE [LARGE SCALE GENOMIC DNA]</scope>
    <source>
        <strain evidence="3 4">TRM88003</strain>
    </source>
</reference>
<evidence type="ECO:0000259" key="2">
    <source>
        <dbReference type="Pfam" id="PF00462"/>
    </source>
</evidence>
<keyword evidence="1" id="KW-0812">Transmembrane</keyword>
<evidence type="ECO:0000313" key="4">
    <source>
        <dbReference type="Proteomes" id="UP001523369"/>
    </source>
</evidence>
<dbReference type="InterPro" id="IPR036249">
    <property type="entry name" value="Thioredoxin-like_sf"/>
</dbReference>
<accession>A0ABT1DQA1</accession>
<evidence type="ECO:0000313" key="3">
    <source>
        <dbReference type="EMBL" id="MCO8273023.1"/>
    </source>
</evidence>
<protein>
    <recommendedName>
        <fullName evidence="2">Glutaredoxin domain-containing protein</fullName>
    </recommendedName>
</protein>
<dbReference type="Proteomes" id="UP001523369">
    <property type="component" value="Unassembled WGS sequence"/>
</dbReference>
<keyword evidence="1" id="KW-1133">Transmembrane helix</keyword>
<dbReference type="Gene3D" id="3.40.30.10">
    <property type="entry name" value="Glutaredoxin"/>
    <property type="match status" value="1"/>
</dbReference>
<dbReference type="PROSITE" id="PS51354">
    <property type="entry name" value="GLUTAREDOXIN_2"/>
    <property type="match status" value="1"/>
</dbReference>
<sequence length="137" mass="14857">MTRRWQPTAFLVAVGVLGGFWIGSLPGLAFFVVLVVAAAIVSPRAFPRSVTDAEARAAQAADGRPIIYWRPGCPFCLRLRGSLARQAGRYHWVDIWSDPDGAASVRTVADGNETVPTVVTVDESFVNPSPQLVRNLH</sequence>
<keyword evidence="4" id="KW-1185">Reference proteome</keyword>
<name>A0ABT1DQA1_9ACTN</name>
<dbReference type="EMBL" id="JAMYJR010000022">
    <property type="protein sequence ID" value="MCO8273023.1"/>
    <property type="molecule type" value="Genomic_DNA"/>
</dbReference>
<gene>
    <name evidence="3" type="ORF">M1L60_20720</name>
</gene>
<feature type="transmembrane region" description="Helical" evidence="1">
    <location>
        <begin position="20"/>
        <end position="41"/>
    </location>
</feature>
<proteinExistence type="predicted"/>
<feature type="domain" description="Glutaredoxin" evidence="2">
    <location>
        <begin position="67"/>
        <end position="123"/>
    </location>
</feature>
<dbReference type="Pfam" id="PF00462">
    <property type="entry name" value="Glutaredoxin"/>
    <property type="match status" value="1"/>
</dbReference>
<dbReference type="SUPFAM" id="SSF52833">
    <property type="entry name" value="Thioredoxin-like"/>
    <property type="match status" value="1"/>
</dbReference>
<dbReference type="InterPro" id="IPR002109">
    <property type="entry name" value="Glutaredoxin"/>
</dbReference>